<feature type="transmembrane region" description="Helical" evidence="1">
    <location>
        <begin position="860"/>
        <end position="881"/>
    </location>
</feature>
<dbReference type="AlphaFoldDB" id="A0A0N5CQV6"/>
<dbReference type="GO" id="GO:0005891">
    <property type="term" value="C:voltage-gated calcium channel complex"/>
    <property type="evidence" value="ECO:0007669"/>
    <property type="project" value="TreeGrafter"/>
</dbReference>
<keyword evidence="1" id="KW-0472">Membrane</keyword>
<organism evidence="4">
    <name type="scientific">Thelazia callipaeda</name>
    <name type="common">Oriental eyeworm</name>
    <name type="synonym">Parasitic nematode</name>
    <dbReference type="NCBI Taxonomy" id="103827"/>
    <lineage>
        <taxon>Eukaryota</taxon>
        <taxon>Metazoa</taxon>
        <taxon>Ecdysozoa</taxon>
        <taxon>Nematoda</taxon>
        <taxon>Chromadorea</taxon>
        <taxon>Rhabditida</taxon>
        <taxon>Spirurina</taxon>
        <taxon>Spiruromorpha</taxon>
        <taxon>Thelazioidea</taxon>
        <taxon>Thelaziidae</taxon>
        <taxon>Thelazia</taxon>
    </lineage>
</organism>
<keyword evidence="3" id="KW-1185">Reference proteome</keyword>
<dbReference type="GO" id="GO:0005245">
    <property type="term" value="F:voltage-gated calcium channel activity"/>
    <property type="evidence" value="ECO:0007669"/>
    <property type="project" value="TreeGrafter"/>
</dbReference>
<reference evidence="4" key="1">
    <citation type="submission" date="2017-02" db="UniProtKB">
        <authorList>
            <consortium name="WormBaseParasite"/>
        </authorList>
    </citation>
    <scope>IDENTIFICATION</scope>
</reference>
<protein>
    <submittedName>
        <fullName evidence="4">VWFA domain-containing protein</fullName>
    </submittedName>
</protein>
<dbReference type="WBParaSite" id="TCLT_0000260601-mRNA-1">
    <property type="protein sequence ID" value="TCLT_0000260601-mRNA-1"/>
    <property type="gene ID" value="TCLT_0000260601"/>
</dbReference>
<proteinExistence type="predicted"/>
<dbReference type="InterPro" id="IPR051173">
    <property type="entry name" value="Ca_channel_alpha-2/delta"/>
</dbReference>
<dbReference type="PANTHER" id="PTHR10166:SF66">
    <property type="entry name" value="VWFA AND CACHE DOMAIN-CONTAINING PROTEIN CG16868"/>
    <property type="match status" value="1"/>
</dbReference>
<evidence type="ECO:0000313" key="2">
    <source>
        <dbReference type="EMBL" id="VDM98661.1"/>
    </source>
</evidence>
<name>A0A0N5CQV6_THECL</name>
<dbReference type="EMBL" id="UYYF01000585">
    <property type="protein sequence ID" value="VDM98661.1"/>
    <property type="molecule type" value="Genomic_DNA"/>
</dbReference>
<evidence type="ECO:0000313" key="4">
    <source>
        <dbReference type="WBParaSite" id="TCLT_0000260601-mRNA-1"/>
    </source>
</evidence>
<reference evidence="2 3" key="2">
    <citation type="submission" date="2018-11" db="EMBL/GenBank/DDBJ databases">
        <authorList>
            <consortium name="Pathogen Informatics"/>
        </authorList>
    </citation>
    <scope>NUCLEOTIDE SEQUENCE [LARGE SCALE GENOMIC DNA]</scope>
</reference>
<dbReference type="OrthoDB" id="2150145at2759"/>
<dbReference type="STRING" id="103827.A0A0N5CQV6"/>
<dbReference type="PANTHER" id="PTHR10166">
    <property type="entry name" value="VOLTAGE-DEPENDENT CALCIUM CHANNEL SUBUNIT ALPHA-2/DELTA-RELATED"/>
    <property type="match status" value="1"/>
</dbReference>
<dbReference type="Proteomes" id="UP000276776">
    <property type="component" value="Unassembled WGS sequence"/>
</dbReference>
<evidence type="ECO:0000256" key="1">
    <source>
        <dbReference type="SAM" id="Phobius"/>
    </source>
</evidence>
<sequence>MVLVSNGITNLKACKLNNFLAATNEEIALMITFIDGFEQGDHKLFSHTTAIRAAYKLFVEEEKRDREIGKNESYYNVLFYISRGVMSELGEAVSVLNAVANILLETNVRVKINTLALNDGEKAPLFWSCEFLKNIAEMNFSPYQQSLSEKFKTVLKERTIPGKMISVGANEHATLTLMQIFELLSVSNHYSSSEELFWSYSFNEYDSTLISVSTNLVKDKKMEAVVGMDLNLDVIADVIKYSDLVVMAPFETGLRIFLCDLEGRVIIASHMHRNSPWPMHIGTLEAWPEKDSWPSGNFSAPEFYEGSFEIAKEQVGKKSSLKYTWIKLRNAPFVVVMAMKMSKVESKVSVLLKNSRQEFVLDNLVYHRLDIQKGFPLSYCSHFGHLSTMKFGGVYLSPNCFTISSMQRPPSPQWIINYWVYLGDPFGLVRNTGIRPGVREHVGALSKIISYWRDKIASKSHEFVLRRYIATSRGVMVTYPAFVVRDNYEPDLQPWYVRAKEFPGKIVMTGPFLEDSVGQIVTISTAIFEREAGDVHSSRDQIFAVVAMDVTVEFFAKLLLSTINSCKESRRCILFTDLGNVISQGIEIRFLGKKTRSFGTTVSWNAIERFHISHLEPQLAMRLILHSKFVEKKQCAQWVTRSVERFYRFNVSYPDALTIPCDESSSTFRTKLGNIRAEVIPIPQTNLFLALINESCIPEHPIQAFCPCSVSDRRCLLCTRFDDAECECPCQCPLNCSPYCFTDVVGVHLIKLCNKTSLYFHVEECPVLATVVPLTIGSLQKNILPECISIKCENYKTLDECLGVLGCQWCAFESDGQTLLLDPSCVSTDQCFAGTKGRRIRGFLESESHLSSQWSVGPPVGPVAVGIMSVFLIVVMAVCCYRTQVDRLVTTNSFTDSCGAPLCGRKFEDDVFQFDHAGSEPGDEKAVTFIQLTSFERMTKPLVAARPHYRVSPRTESSDHGYSTMTDRMQGDGSDCATSKLDLILYWIFDELSCSAIVKAPDVLKRNANRL</sequence>
<evidence type="ECO:0000313" key="3">
    <source>
        <dbReference type="Proteomes" id="UP000276776"/>
    </source>
</evidence>
<keyword evidence="1" id="KW-0812">Transmembrane</keyword>
<dbReference type="Gene3D" id="3.30.450.20">
    <property type="entry name" value="PAS domain"/>
    <property type="match status" value="1"/>
</dbReference>
<gene>
    <name evidence="2" type="ORF">TCLT_LOCUS2607</name>
</gene>
<accession>A0A0N5CQV6</accession>
<keyword evidence="1" id="KW-1133">Transmembrane helix</keyword>